<feature type="transmembrane region" description="Helical" evidence="7">
    <location>
        <begin position="12"/>
        <end position="33"/>
    </location>
</feature>
<dbReference type="InterPro" id="IPR007353">
    <property type="entry name" value="DUF421"/>
</dbReference>
<accession>A0ABW5RKU0</accession>
<dbReference type="Pfam" id="PF04239">
    <property type="entry name" value="DUF421"/>
    <property type="match status" value="1"/>
</dbReference>
<comment type="similarity">
    <text evidence="2">Belongs to the UPF0702 family.</text>
</comment>
<comment type="subcellular location">
    <subcellularLocation>
        <location evidence="1">Cell membrane</location>
        <topology evidence="1">Multi-pass membrane protein</topology>
    </subcellularLocation>
</comment>
<evidence type="ECO:0000313" key="10">
    <source>
        <dbReference type="Proteomes" id="UP001597453"/>
    </source>
</evidence>
<feature type="transmembrane region" description="Helical" evidence="7">
    <location>
        <begin position="45"/>
        <end position="63"/>
    </location>
</feature>
<dbReference type="Proteomes" id="UP001597453">
    <property type="component" value="Unassembled WGS sequence"/>
</dbReference>
<feature type="transmembrane region" description="Helical" evidence="7">
    <location>
        <begin position="69"/>
        <end position="88"/>
    </location>
</feature>
<evidence type="ECO:0000256" key="6">
    <source>
        <dbReference type="ARBA" id="ARBA00023136"/>
    </source>
</evidence>
<dbReference type="PANTHER" id="PTHR34582:SF6">
    <property type="entry name" value="UPF0702 TRANSMEMBRANE PROTEIN YCAP"/>
    <property type="match status" value="1"/>
</dbReference>
<keyword evidence="10" id="KW-1185">Reference proteome</keyword>
<comment type="caution">
    <text evidence="9">The sequence shown here is derived from an EMBL/GenBank/DDBJ whole genome shotgun (WGS) entry which is preliminary data.</text>
</comment>
<sequence>MDDFWNLFAISWQNALAVIASTVVIYVVFLGFVRLFGARVLSQFSTFDALVVIMLGAVAGRVVLMDVPILPSGILGLGTLFLLEFTIGQLGQRATSGRLVNQTPIVLMREGRILHQGLNRAHMTPDELASSLRLAGIRRCSEVQLAVFEPNGRVSVLRTGTKIDPFLTRHLHLPADDTTTGSFSER</sequence>
<dbReference type="PANTHER" id="PTHR34582">
    <property type="entry name" value="UPF0702 TRANSMEMBRANE PROTEIN YCAP"/>
    <property type="match status" value="1"/>
</dbReference>
<proteinExistence type="inferred from homology"/>
<gene>
    <name evidence="9" type="ORF">ACFSUQ_07680</name>
</gene>
<evidence type="ECO:0000256" key="2">
    <source>
        <dbReference type="ARBA" id="ARBA00006448"/>
    </source>
</evidence>
<feature type="domain" description="YetF C-terminal" evidence="8">
    <location>
        <begin position="98"/>
        <end position="161"/>
    </location>
</feature>
<evidence type="ECO:0000259" key="8">
    <source>
        <dbReference type="Pfam" id="PF04239"/>
    </source>
</evidence>
<evidence type="ECO:0000313" key="9">
    <source>
        <dbReference type="EMBL" id="MFD2675171.1"/>
    </source>
</evidence>
<dbReference type="RefSeq" id="WP_066059223.1">
    <property type="nucleotide sequence ID" value="NZ_JBHUNF010000004.1"/>
</dbReference>
<evidence type="ECO:0000256" key="1">
    <source>
        <dbReference type="ARBA" id="ARBA00004651"/>
    </source>
</evidence>
<keyword evidence="6 7" id="KW-0472">Membrane</keyword>
<evidence type="ECO:0000256" key="4">
    <source>
        <dbReference type="ARBA" id="ARBA00022692"/>
    </source>
</evidence>
<organism evidence="9 10">
    <name type="scientific">Gulosibacter bifidus</name>
    <dbReference type="NCBI Taxonomy" id="272239"/>
    <lineage>
        <taxon>Bacteria</taxon>
        <taxon>Bacillati</taxon>
        <taxon>Actinomycetota</taxon>
        <taxon>Actinomycetes</taxon>
        <taxon>Micrococcales</taxon>
        <taxon>Microbacteriaceae</taxon>
        <taxon>Gulosibacter</taxon>
    </lineage>
</organism>
<keyword evidence="5 7" id="KW-1133">Transmembrane helix</keyword>
<evidence type="ECO:0000256" key="7">
    <source>
        <dbReference type="SAM" id="Phobius"/>
    </source>
</evidence>
<dbReference type="InterPro" id="IPR023090">
    <property type="entry name" value="UPF0702_alpha/beta_dom_sf"/>
</dbReference>
<reference evidence="10" key="1">
    <citation type="journal article" date="2019" name="Int. J. Syst. Evol. Microbiol.">
        <title>The Global Catalogue of Microorganisms (GCM) 10K type strain sequencing project: providing services to taxonomists for standard genome sequencing and annotation.</title>
        <authorList>
            <consortium name="The Broad Institute Genomics Platform"/>
            <consortium name="The Broad Institute Genome Sequencing Center for Infectious Disease"/>
            <person name="Wu L."/>
            <person name="Ma J."/>
        </authorList>
    </citation>
    <scope>NUCLEOTIDE SEQUENCE [LARGE SCALE GENOMIC DNA]</scope>
    <source>
        <strain evidence="10">TISTR 1511</strain>
    </source>
</reference>
<dbReference type="Gene3D" id="3.30.240.20">
    <property type="entry name" value="bsu07140 like domains"/>
    <property type="match status" value="1"/>
</dbReference>
<protein>
    <submittedName>
        <fullName evidence="9">DUF421 domain-containing protein</fullName>
    </submittedName>
</protein>
<evidence type="ECO:0000256" key="3">
    <source>
        <dbReference type="ARBA" id="ARBA00022475"/>
    </source>
</evidence>
<keyword evidence="3" id="KW-1003">Cell membrane</keyword>
<name>A0ABW5RKU0_9MICO</name>
<evidence type="ECO:0000256" key="5">
    <source>
        <dbReference type="ARBA" id="ARBA00022989"/>
    </source>
</evidence>
<dbReference type="EMBL" id="JBHUNF010000004">
    <property type="protein sequence ID" value="MFD2675171.1"/>
    <property type="molecule type" value="Genomic_DNA"/>
</dbReference>
<keyword evidence="4 7" id="KW-0812">Transmembrane</keyword>